<gene>
    <name evidence="1" type="ORF">PCON_14003</name>
</gene>
<organism evidence="1 2">
    <name type="scientific">Pyronema omphalodes (strain CBS 100304)</name>
    <name type="common">Pyronema confluens</name>
    <dbReference type="NCBI Taxonomy" id="1076935"/>
    <lineage>
        <taxon>Eukaryota</taxon>
        <taxon>Fungi</taxon>
        <taxon>Dikarya</taxon>
        <taxon>Ascomycota</taxon>
        <taxon>Pezizomycotina</taxon>
        <taxon>Pezizomycetes</taxon>
        <taxon>Pezizales</taxon>
        <taxon>Pyronemataceae</taxon>
        <taxon>Pyronema</taxon>
    </lineage>
</organism>
<sequence length="62" mass="6831">MHMGTCDALSVVATRLMTTTKPAAQQVHHYQFYNALRMGVSEDYTACSVVVGRVEGELGRLE</sequence>
<keyword evidence="2" id="KW-1185">Reference proteome</keyword>
<proteinExistence type="predicted"/>
<evidence type="ECO:0000313" key="2">
    <source>
        <dbReference type="Proteomes" id="UP000018144"/>
    </source>
</evidence>
<reference evidence="1 2" key="1">
    <citation type="journal article" date="2013" name="PLoS Genet.">
        <title>The genome and development-dependent transcriptomes of Pyronema confluens: a window into fungal evolution.</title>
        <authorList>
            <person name="Traeger S."/>
            <person name="Altegoer F."/>
            <person name="Freitag M."/>
            <person name="Gabaldon T."/>
            <person name="Kempken F."/>
            <person name="Kumar A."/>
            <person name="Marcet-Houben M."/>
            <person name="Poggeler S."/>
            <person name="Stajich J.E."/>
            <person name="Nowrousian M."/>
        </authorList>
    </citation>
    <scope>NUCLEOTIDE SEQUENCE [LARGE SCALE GENOMIC DNA]</scope>
    <source>
        <strain evidence="2">CBS 100304</strain>
        <tissue evidence="1">Vegetative mycelium</tissue>
    </source>
</reference>
<accession>U4LM12</accession>
<protein>
    <submittedName>
        <fullName evidence="1">Uncharacterized protein</fullName>
    </submittedName>
</protein>
<dbReference type="Proteomes" id="UP000018144">
    <property type="component" value="Unassembled WGS sequence"/>
</dbReference>
<dbReference type="AlphaFoldDB" id="U4LM12"/>
<name>U4LM12_PYROM</name>
<evidence type="ECO:0000313" key="1">
    <source>
        <dbReference type="EMBL" id="CCX32978.1"/>
    </source>
</evidence>
<dbReference type="EMBL" id="HF935976">
    <property type="protein sequence ID" value="CCX32978.1"/>
    <property type="molecule type" value="Genomic_DNA"/>
</dbReference>